<dbReference type="GO" id="GO:0006646">
    <property type="term" value="P:phosphatidylethanolamine biosynthetic process"/>
    <property type="evidence" value="ECO:0007669"/>
    <property type="project" value="TreeGrafter"/>
</dbReference>
<name>A0A086JDI5_TOXGO</name>
<organism evidence="5 6">
    <name type="scientific">Toxoplasma gondii p89</name>
    <dbReference type="NCBI Taxonomy" id="943119"/>
    <lineage>
        <taxon>Eukaryota</taxon>
        <taxon>Sar</taxon>
        <taxon>Alveolata</taxon>
        <taxon>Apicomplexa</taxon>
        <taxon>Conoidasida</taxon>
        <taxon>Coccidia</taxon>
        <taxon>Eucoccidiorida</taxon>
        <taxon>Eimeriorina</taxon>
        <taxon>Sarcocystidae</taxon>
        <taxon>Toxoplasma</taxon>
    </lineage>
</organism>
<gene>
    <name evidence="5" type="ORF">TGP89_306540</name>
</gene>
<dbReference type="PANTHER" id="PTHR22603:SF66">
    <property type="entry name" value="ETHANOLAMINE KINASE"/>
    <property type="match status" value="1"/>
</dbReference>
<sequence>MALHTACTPSPLGGAASASRSSSEAANSAASLSAVSPRGSDWRQGGALHAPSGSVQTFLAYEVSRECRMTSKAERTSSSTPFSSASSPTHAGSPKAGEHCCAAENCRGVERRDLSPSSLPASRGEVSASRRELNGGEEESEVAANEEELAETLSKAKDIVARLAAARLGVEPDAKLLEAEAVEVGSTNRMVHVWSRRDPKKSCAVKFFGKHTGKYICRDKELRLLRLLGANDVGKEIFATFEEGGGGLIESWLAGSSLEPSDLHREAAKIASEMARMHAIDAKPQCLLVSPTSRDSRGEPAIGEALASPEATSDLWKHLFKFLKLCKEEQERARRGEDSEASSDGCEEPADSPKRTVFSRRILLFDLRTVEERLRELHALASEVQSPVVLCHGDLLSGNIIKTDEGEVRFIDFDYSGFMERGFDIANHFAEYSGVECDFSRCPSEEERDAFLRTYLRALRRQRERKAKAAAAETQASAQPAQEEDLEAEVAALRREINVFFPLSNILWGLWALIQAVHVKPREMNYWRFAFDRLAAAVVPPVPHLSF</sequence>
<feature type="region of interest" description="Disordered" evidence="4">
    <location>
        <begin position="69"/>
        <end position="98"/>
    </location>
</feature>
<dbReference type="EC" id="2.7.1.82" evidence="3"/>
<dbReference type="VEuPathDB" id="ToxoDB:TGP89_306540"/>
<keyword evidence="5" id="KW-0808">Transferase</keyword>
<evidence type="ECO:0000256" key="2">
    <source>
        <dbReference type="ARBA" id="ARBA00038211"/>
    </source>
</evidence>
<feature type="compositionally biased region" description="Low complexity" evidence="4">
    <location>
        <begin position="15"/>
        <end position="36"/>
    </location>
</feature>
<feature type="compositionally biased region" description="Acidic residues" evidence="4">
    <location>
        <begin position="339"/>
        <end position="350"/>
    </location>
</feature>
<evidence type="ECO:0000256" key="3">
    <source>
        <dbReference type="ARBA" id="ARBA00038874"/>
    </source>
</evidence>
<dbReference type="AlphaFoldDB" id="A0A086JDI5"/>
<dbReference type="Gene3D" id="3.90.1200.10">
    <property type="match status" value="1"/>
</dbReference>
<dbReference type="PANTHER" id="PTHR22603">
    <property type="entry name" value="CHOLINE/ETHANOALAMINE KINASE"/>
    <property type="match status" value="1"/>
</dbReference>
<dbReference type="GO" id="GO:0005737">
    <property type="term" value="C:cytoplasm"/>
    <property type="evidence" value="ECO:0007669"/>
    <property type="project" value="TreeGrafter"/>
</dbReference>
<dbReference type="EMBL" id="AEYI02002088">
    <property type="protein sequence ID" value="KFG30203.1"/>
    <property type="molecule type" value="Genomic_DNA"/>
</dbReference>
<proteinExistence type="inferred from homology"/>
<comment type="caution">
    <text evidence="5">The sequence shown here is derived from an EMBL/GenBank/DDBJ whole genome shotgun (WGS) entry which is preliminary data.</text>
</comment>
<dbReference type="SUPFAM" id="SSF56112">
    <property type="entry name" value="Protein kinase-like (PK-like)"/>
    <property type="match status" value="1"/>
</dbReference>
<feature type="compositionally biased region" description="Low complexity" evidence="4">
    <location>
        <begin position="76"/>
        <end position="89"/>
    </location>
</feature>
<evidence type="ECO:0000313" key="6">
    <source>
        <dbReference type="Proteomes" id="UP000028828"/>
    </source>
</evidence>
<feature type="region of interest" description="Disordered" evidence="4">
    <location>
        <begin position="112"/>
        <end position="143"/>
    </location>
</feature>
<accession>A0A086JDI5</accession>
<evidence type="ECO:0000313" key="5">
    <source>
        <dbReference type="EMBL" id="KFG30203.1"/>
    </source>
</evidence>
<dbReference type="Pfam" id="PF01633">
    <property type="entry name" value="Choline_kinase"/>
    <property type="match status" value="1"/>
</dbReference>
<comment type="pathway">
    <text evidence="1">Phospholipid metabolism; phosphatidylethanolamine biosynthesis; phosphatidylethanolamine from ethanolamine: step 1/3.</text>
</comment>
<comment type="similarity">
    <text evidence="2">Belongs to the choline/ethanolamine kinase family.</text>
</comment>
<feature type="region of interest" description="Disordered" evidence="4">
    <location>
        <begin position="1"/>
        <end position="55"/>
    </location>
</feature>
<feature type="region of interest" description="Disordered" evidence="4">
    <location>
        <begin position="333"/>
        <end position="352"/>
    </location>
</feature>
<evidence type="ECO:0000256" key="4">
    <source>
        <dbReference type="SAM" id="MobiDB-lite"/>
    </source>
</evidence>
<dbReference type="GO" id="GO:0004305">
    <property type="term" value="F:ethanolamine kinase activity"/>
    <property type="evidence" value="ECO:0007669"/>
    <property type="project" value="UniProtKB-EC"/>
</dbReference>
<dbReference type="InterPro" id="IPR011009">
    <property type="entry name" value="Kinase-like_dom_sf"/>
</dbReference>
<dbReference type="OrthoDB" id="10267235at2759"/>
<reference evidence="5 6" key="1">
    <citation type="submission" date="2014-03" db="EMBL/GenBank/DDBJ databases">
        <authorList>
            <person name="Sibley D."/>
            <person name="Venepally P."/>
            <person name="Karamycheva S."/>
            <person name="Hadjithomas M."/>
            <person name="Khan A."/>
            <person name="Brunk B."/>
            <person name="Roos D."/>
            <person name="Caler E."/>
            <person name="Lorenzi H."/>
        </authorList>
    </citation>
    <scope>NUCLEOTIDE SEQUENCE [LARGE SCALE GENOMIC DNA]</scope>
    <source>
        <strain evidence="6">p89</strain>
    </source>
</reference>
<evidence type="ECO:0000256" key="1">
    <source>
        <dbReference type="ARBA" id="ARBA00037883"/>
    </source>
</evidence>
<protein>
    <recommendedName>
        <fullName evidence="3">ethanolamine kinase</fullName>
        <ecNumber evidence="3">2.7.1.82</ecNumber>
    </recommendedName>
</protein>
<dbReference type="Proteomes" id="UP000028828">
    <property type="component" value="Unassembled WGS sequence"/>
</dbReference>